<dbReference type="SUPFAM" id="SSF47266">
    <property type="entry name" value="4-helical cytokines"/>
    <property type="match status" value="1"/>
</dbReference>
<keyword evidence="3" id="KW-1185">Reference proteome</keyword>
<dbReference type="Proteomes" id="UP001314229">
    <property type="component" value="Unassembled WGS sequence"/>
</dbReference>
<gene>
    <name evidence="2" type="ORF">FSCOSCO3_A031557</name>
</gene>
<evidence type="ECO:0000313" key="3">
    <source>
        <dbReference type="Proteomes" id="UP001314229"/>
    </source>
</evidence>
<evidence type="ECO:0000256" key="1">
    <source>
        <dbReference type="SAM" id="SignalP"/>
    </source>
</evidence>
<protein>
    <submittedName>
        <fullName evidence="2">Uncharacterized protein LOC121626098</fullName>
    </submittedName>
</protein>
<organism evidence="2 3">
    <name type="scientific">Scomber scombrus</name>
    <name type="common">Atlantic mackerel</name>
    <name type="synonym">Scomber vernalis</name>
    <dbReference type="NCBI Taxonomy" id="13677"/>
    <lineage>
        <taxon>Eukaryota</taxon>
        <taxon>Metazoa</taxon>
        <taxon>Chordata</taxon>
        <taxon>Craniata</taxon>
        <taxon>Vertebrata</taxon>
        <taxon>Euteleostomi</taxon>
        <taxon>Actinopterygii</taxon>
        <taxon>Neopterygii</taxon>
        <taxon>Teleostei</taxon>
        <taxon>Neoteleostei</taxon>
        <taxon>Acanthomorphata</taxon>
        <taxon>Pelagiaria</taxon>
        <taxon>Scombriformes</taxon>
        <taxon>Scombridae</taxon>
        <taxon>Scomber</taxon>
    </lineage>
</organism>
<reference evidence="2 3" key="1">
    <citation type="submission" date="2024-01" db="EMBL/GenBank/DDBJ databases">
        <authorList>
            <person name="Alioto T."/>
            <person name="Alioto T."/>
            <person name="Gomez Garrido J."/>
        </authorList>
    </citation>
    <scope>NUCLEOTIDE SEQUENCE [LARGE SCALE GENOMIC DNA]</scope>
</reference>
<dbReference type="EMBL" id="CAWUFR010000262">
    <property type="protein sequence ID" value="CAK6974547.1"/>
    <property type="molecule type" value="Genomic_DNA"/>
</dbReference>
<comment type="caution">
    <text evidence="2">The sequence shown here is derived from an EMBL/GenBank/DDBJ whole genome shotgun (WGS) entry which is preliminary data.</text>
</comment>
<keyword evidence="1" id="KW-0732">Signal</keyword>
<evidence type="ECO:0000313" key="2">
    <source>
        <dbReference type="EMBL" id="CAK6974547.1"/>
    </source>
</evidence>
<dbReference type="InterPro" id="IPR009079">
    <property type="entry name" value="4_helix_cytokine-like_core"/>
</dbReference>
<accession>A0AAV1PRL9</accession>
<feature type="chain" id="PRO_5043830478" evidence="1">
    <location>
        <begin position="26"/>
        <end position="171"/>
    </location>
</feature>
<proteinExistence type="predicted"/>
<sequence length="171" mass="20014">MSLLVTTMPVHTLMLILILVSTATAQRGLTCREEVPTELIRDLWSRTTQLIDKLPTEDPPFWRLLPKFCTKCPKDAIGWLELRDLINVYQRSVFSQDAVQKLLPPHYNDLLYRLQDTLMRCVSSSEPSKWRKKIKKMEKKIKKKAEGPMKAVAEFTFILRWIDELTQQRAL</sequence>
<dbReference type="AlphaFoldDB" id="A0AAV1PRL9"/>
<name>A0AAV1PRL9_SCOSC</name>
<dbReference type="Gene3D" id="1.20.1250.10">
    <property type="match status" value="1"/>
</dbReference>
<feature type="signal peptide" evidence="1">
    <location>
        <begin position="1"/>
        <end position="25"/>
    </location>
</feature>